<dbReference type="AlphaFoldDB" id="A0AAE0WJ79"/>
<gene>
    <name evidence="3" type="ORF">LTR78_007626</name>
</gene>
<keyword evidence="4" id="KW-1185">Reference proteome</keyword>
<reference evidence="3" key="1">
    <citation type="submission" date="2023-07" db="EMBL/GenBank/DDBJ databases">
        <title>Black Yeasts Isolated from many extreme environments.</title>
        <authorList>
            <person name="Coleine C."/>
            <person name="Stajich J.E."/>
            <person name="Selbmann L."/>
        </authorList>
    </citation>
    <scope>NUCLEOTIDE SEQUENCE</scope>
    <source>
        <strain evidence="3">CCFEE 5485</strain>
    </source>
</reference>
<organism evidence="3 4">
    <name type="scientific">Recurvomyces mirabilis</name>
    <dbReference type="NCBI Taxonomy" id="574656"/>
    <lineage>
        <taxon>Eukaryota</taxon>
        <taxon>Fungi</taxon>
        <taxon>Dikarya</taxon>
        <taxon>Ascomycota</taxon>
        <taxon>Pezizomycotina</taxon>
        <taxon>Dothideomycetes</taxon>
        <taxon>Dothideomycetidae</taxon>
        <taxon>Mycosphaerellales</taxon>
        <taxon>Teratosphaeriaceae</taxon>
        <taxon>Recurvomyces</taxon>
    </lineage>
</organism>
<accession>A0AAE0WJ79</accession>
<feature type="region of interest" description="Disordered" evidence="2">
    <location>
        <begin position="52"/>
        <end position="74"/>
    </location>
</feature>
<sequence>MQESITNLVSDVTQLRTRCEDLQNANTELAERMTDLERRCCDEVEQVPHTKANLTGYASSENSTEDPYGDHGSLNDDRFRVVGQLLEQYQQRFEVQEARLIRTERHLEKLTTYKLNSKVLFTALKHELDGLDTTGGREDGPCQLPTPSKDFIVDLDFEREQLQGRFDSLETELLARVITIEARLATGGSSQVGNEDSSKTGNKPPDKLKKDVHKLKNFAKAITRKHEQERLIDNAYTSEEVRGPFEGTTVEVWQSRDRVLCRLAMYGSYYEAFEEAQKAVKEL</sequence>
<name>A0AAE0WJ79_9PEZI</name>
<evidence type="ECO:0000313" key="4">
    <source>
        <dbReference type="Proteomes" id="UP001274830"/>
    </source>
</evidence>
<evidence type="ECO:0000313" key="3">
    <source>
        <dbReference type="EMBL" id="KAK3672575.1"/>
    </source>
</evidence>
<dbReference type="EMBL" id="JAUTXT010000032">
    <property type="protein sequence ID" value="KAK3672575.1"/>
    <property type="molecule type" value="Genomic_DNA"/>
</dbReference>
<feature type="region of interest" description="Disordered" evidence="2">
    <location>
        <begin position="188"/>
        <end position="209"/>
    </location>
</feature>
<dbReference type="Proteomes" id="UP001274830">
    <property type="component" value="Unassembled WGS sequence"/>
</dbReference>
<keyword evidence="1" id="KW-0175">Coiled coil</keyword>
<comment type="caution">
    <text evidence="3">The sequence shown here is derived from an EMBL/GenBank/DDBJ whole genome shotgun (WGS) entry which is preliminary data.</text>
</comment>
<proteinExistence type="predicted"/>
<protein>
    <submittedName>
        <fullName evidence="3">Uncharacterized protein</fullName>
    </submittedName>
</protein>
<feature type="compositionally biased region" description="Polar residues" evidence="2">
    <location>
        <begin position="188"/>
        <end position="201"/>
    </location>
</feature>
<feature type="coiled-coil region" evidence="1">
    <location>
        <begin position="5"/>
        <end position="39"/>
    </location>
</feature>
<evidence type="ECO:0000256" key="1">
    <source>
        <dbReference type="SAM" id="Coils"/>
    </source>
</evidence>
<feature type="compositionally biased region" description="Polar residues" evidence="2">
    <location>
        <begin position="52"/>
        <end position="62"/>
    </location>
</feature>
<evidence type="ECO:0000256" key="2">
    <source>
        <dbReference type="SAM" id="MobiDB-lite"/>
    </source>
</evidence>